<dbReference type="PANTHER" id="PTHR33594:SF1">
    <property type="entry name" value="HD_PDEASE DOMAIN-CONTAINING PROTEIN"/>
    <property type="match status" value="1"/>
</dbReference>
<dbReference type="AlphaFoldDB" id="A0A9P4R0A7"/>
<dbReference type="PANTHER" id="PTHR33594">
    <property type="entry name" value="SUPERFAMILY HYDROLASE, PUTATIVE (AFU_ORTHOLOGUE AFUA_1G03035)-RELATED"/>
    <property type="match status" value="1"/>
</dbReference>
<proteinExistence type="predicted"/>
<dbReference type="Gene3D" id="1.20.58.1910">
    <property type="match status" value="1"/>
</dbReference>
<dbReference type="Gene3D" id="1.10.472.50">
    <property type="entry name" value="HD-domain/PDEase-like"/>
    <property type="match status" value="1"/>
</dbReference>
<dbReference type="OrthoDB" id="16547at2759"/>
<protein>
    <recommendedName>
        <fullName evidence="3">HD/PDEase domain-containing protein</fullName>
    </recommendedName>
</protein>
<accession>A0A9P4R0A7</accession>
<gene>
    <name evidence="1" type="ORF">EJ04DRAFT_603497</name>
</gene>
<evidence type="ECO:0008006" key="3">
    <source>
        <dbReference type="Google" id="ProtNLM"/>
    </source>
</evidence>
<keyword evidence="2" id="KW-1185">Reference proteome</keyword>
<evidence type="ECO:0000313" key="2">
    <source>
        <dbReference type="Proteomes" id="UP000799444"/>
    </source>
</evidence>
<organism evidence="1 2">
    <name type="scientific">Polyplosphaeria fusca</name>
    <dbReference type="NCBI Taxonomy" id="682080"/>
    <lineage>
        <taxon>Eukaryota</taxon>
        <taxon>Fungi</taxon>
        <taxon>Dikarya</taxon>
        <taxon>Ascomycota</taxon>
        <taxon>Pezizomycotina</taxon>
        <taxon>Dothideomycetes</taxon>
        <taxon>Pleosporomycetidae</taxon>
        <taxon>Pleosporales</taxon>
        <taxon>Tetraplosphaeriaceae</taxon>
        <taxon>Polyplosphaeria</taxon>
    </lineage>
</organism>
<evidence type="ECO:0000313" key="1">
    <source>
        <dbReference type="EMBL" id="KAF2734166.1"/>
    </source>
</evidence>
<dbReference type="Proteomes" id="UP000799444">
    <property type="component" value="Unassembled WGS sequence"/>
</dbReference>
<dbReference type="EMBL" id="ML996151">
    <property type="protein sequence ID" value="KAF2734166.1"/>
    <property type="molecule type" value="Genomic_DNA"/>
</dbReference>
<sequence length="254" mass="29193">METFLSTDPSLPGPYRNCSSLPSTILIRRFTNLDLDNNELANKVMTMCQMDMSANDLSHNWEHIQHVVANADMILEAELKKNPDWAKNLDPLTILLGCVIHDYADHKYYPHLDQDGCENIVRQMLLHCGADPAYANKLVTIASHVSFSHQEKNEEKVAAALKSIPELAVVMDADRLECIGSRGLGRIFAYHGAMEEMRMQSMQRCMHYFWQKLWKLPAKMNTITGRKVADQEWAWMEEVMEKWIGETARLKRVL</sequence>
<comment type="caution">
    <text evidence="1">The sequence shown here is derived from an EMBL/GenBank/DDBJ whole genome shotgun (WGS) entry which is preliminary data.</text>
</comment>
<reference evidence="1" key="1">
    <citation type="journal article" date="2020" name="Stud. Mycol.">
        <title>101 Dothideomycetes genomes: a test case for predicting lifestyles and emergence of pathogens.</title>
        <authorList>
            <person name="Haridas S."/>
            <person name="Albert R."/>
            <person name="Binder M."/>
            <person name="Bloem J."/>
            <person name="Labutti K."/>
            <person name="Salamov A."/>
            <person name="Andreopoulos B."/>
            <person name="Baker S."/>
            <person name="Barry K."/>
            <person name="Bills G."/>
            <person name="Bluhm B."/>
            <person name="Cannon C."/>
            <person name="Castanera R."/>
            <person name="Culley D."/>
            <person name="Daum C."/>
            <person name="Ezra D."/>
            <person name="Gonzalez J."/>
            <person name="Henrissat B."/>
            <person name="Kuo A."/>
            <person name="Liang C."/>
            <person name="Lipzen A."/>
            <person name="Lutzoni F."/>
            <person name="Magnuson J."/>
            <person name="Mondo S."/>
            <person name="Nolan M."/>
            <person name="Ohm R."/>
            <person name="Pangilinan J."/>
            <person name="Park H.-J."/>
            <person name="Ramirez L."/>
            <person name="Alfaro M."/>
            <person name="Sun H."/>
            <person name="Tritt A."/>
            <person name="Yoshinaga Y."/>
            <person name="Zwiers L.-H."/>
            <person name="Turgeon B."/>
            <person name="Goodwin S."/>
            <person name="Spatafora J."/>
            <person name="Crous P."/>
            <person name="Grigoriev I."/>
        </authorList>
    </citation>
    <scope>NUCLEOTIDE SEQUENCE</scope>
    <source>
        <strain evidence="1">CBS 125425</strain>
    </source>
</reference>
<dbReference type="SUPFAM" id="SSF109604">
    <property type="entry name" value="HD-domain/PDEase-like"/>
    <property type="match status" value="1"/>
</dbReference>
<name>A0A9P4R0A7_9PLEO</name>